<dbReference type="Gene3D" id="3.10.20.90">
    <property type="entry name" value="Phosphatidylinositol 3-kinase Catalytic Subunit, Chain A, domain 1"/>
    <property type="match status" value="1"/>
</dbReference>
<dbReference type="InterPro" id="IPR029071">
    <property type="entry name" value="Ubiquitin-like_domsf"/>
</dbReference>
<dbReference type="InterPro" id="IPR039664">
    <property type="entry name" value="GRB/APBB1IP"/>
</dbReference>
<feature type="chain" id="PRO_5046237290" description="Ras-associating domain-containing protein" evidence="1">
    <location>
        <begin position="26"/>
        <end position="162"/>
    </location>
</feature>
<keyword evidence="1" id="KW-0732">Signal</keyword>
<keyword evidence="4" id="KW-1185">Reference proteome</keyword>
<feature type="domain" description="Ras-associating" evidence="2">
    <location>
        <begin position="96"/>
        <end position="162"/>
    </location>
</feature>
<evidence type="ECO:0000313" key="4">
    <source>
        <dbReference type="Proteomes" id="UP001345963"/>
    </source>
</evidence>
<evidence type="ECO:0000256" key="1">
    <source>
        <dbReference type="SAM" id="SignalP"/>
    </source>
</evidence>
<reference evidence="3 4" key="1">
    <citation type="submission" date="2021-07" db="EMBL/GenBank/DDBJ databases">
        <authorList>
            <person name="Palmer J.M."/>
        </authorList>
    </citation>
    <scope>NUCLEOTIDE SEQUENCE [LARGE SCALE GENOMIC DNA]</scope>
    <source>
        <strain evidence="3 4">AT_MEX2019</strain>
        <tissue evidence="3">Muscle</tissue>
    </source>
</reference>
<name>A0ABU7A3P5_9TELE</name>
<dbReference type="Pfam" id="PF21989">
    <property type="entry name" value="RA_2"/>
    <property type="match status" value="1"/>
</dbReference>
<dbReference type="PANTHER" id="PTHR11243">
    <property type="entry name" value="GROWTH FACTOR RECEPTOR-BOUND PROTEIN"/>
    <property type="match status" value="1"/>
</dbReference>
<dbReference type="Proteomes" id="UP001345963">
    <property type="component" value="Unassembled WGS sequence"/>
</dbReference>
<gene>
    <name evidence="3" type="ORF">ATANTOWER_019366</name>
</gene>
<organism evidence="3 4">
    <name type="scientific">Ataeniobius toweri</name>
    <dbReference type="NCBI Taxonomy" id="208326"/>
    <lineage>
        <taxon>Eukaryota</taxon>
        <taxon>Metazoa</taxon>
        <taxon>Chordata</taxon>
        <taxon>Craniata</taxon>
        <taxon>Vertebrata</taxon>
        <taxon>Euteleostomi</taxon>
        <taxon>Actinopterygii</taxon>
        <taxon>Neopterygii</taxon>
        <taxon>Teleostei</taxon>
        <taxon>Neoteleostei</taxon>
        <taxon>Acanthomorphata</taxon>
        <taxon>Ovalentaria</taxon>
        <taxon>Atherinomorphae</taxon>
        <taxon>Cyprinodontiformes</taxon>
        <taxon>Goodeidae</taxon>
        <taxon>Ataeniobius</taxon>
    </lineage>
</organism>
<dbReference type="PANTHER" id="PTHR11243:SF4">
    <property type="entry name" value="GROWTH FACTOR RECEPTOR-BOUND PROTEIN 10"/>
    <property type="match status" value="1"/>
</dbReference>
<sequence length="162" mass="17453">MQPSKGTRGSLLRLSFTFVLPLSAPLPSFPCYLSCNSPCQSVLPFLSLPPLLSLPLSPFLTSSSLPPCPSVSLRVTGERLSVKMPSCSPDCCLLQAVEIVKVWSEDGAGKVVEIPADMTARDVCQLLVYKSHCVDDNAWTLVEHHPVLGLGKETCPNVALME</sequence>
<dbReference type="SUPFAM" id="SSF54236">
    <property type="entry name" value="Ubiquitin-like"/>
    <property type="match status" value="1"/>
</dbReference>
<evidence type="ECO:0000313" key="3">
    <source>
        <dbReference type="EMBL" id="MED6232050.1"/>
    </source>
</evidence>
<accession>A0ABU7A3P5</accession>
<comment type="caution">
    <text evidence="3">The sequence shown here is derived from an EMBL/GenBank/DDBJ whole genome shotgun (WGS) entry which is preliminary data.</text>
</comment>
<protein>
    <recommendedName>
        <fullName evidence="2">Ras-associating domain-containing protein</fullName>
    </recommendedName>
</protein>
<dbReference type="PROSITE" id="PS50200">
    <property type="entry name" value="RA"/>
    <property type="match status" value="1"/>
</dbReference>
<evidence type="ECO:0000259" key="2">
    <source>
        <dbReference type="PROSITE" id="PS50200"/>
    </source>
</evidence>
<feature type="signal peptide" evidence="1">
    <location>
        <begin position="1"/>
        <end position="25"/>
    </location>
</feature>
<dbReference type="EMBL" id="JAHUTI010000406">
    <property type="protein sequence ID" value="MED6232050.1"/>
    <property type="molecule type" value="Genomic_DNA"/>
</dbReference>
<proteinExistence type="predicted"/>
<dbReference type="InterPro" id="IPR000159">
    <property type="entry name" value="RA_dom"/>
</dbReference>